<organism evidence="1 2">
    <name type="scientific">Trema orientale</name>
    <name type="common">Charcoal tree</name>
    <name type="synonym">Celtis orientalis</name>
    <dbReference type="NCBI Taxonomy" id="63057"/>
    <lineage>
        <taxon>Eukaryota</taxon>
        <taxon>Viridiplantae</taxon>
        <taxon>Streptophyta</taxon>
        <taxon>Embryophyta</taxon>
        <taxon>Tracheophyta</taxon>
        <taxon>Spermatophyta</taxon>
        <taxon>Magnoliopsida</taxon>
        <taxon>eudicotyledons</taxon>
        <taxon>Gunneridae</taxon>
        <taxon>Pentapetalae</taxon>
        <taxon>rosids</taxon>
        <taxon>fabids</taxon>
        <taxon>Rosales</taxon>
        <taxon>Cannabaceae</taxon>
        <taxon>Trema</taxon>
    </lineage>
</organism>
<protein>
    <submittedName>
        <fullName evidence="1">Uncharacterized protein</fullName>
    </submittedName>
</protein>
<name>A0A2P5AXT9_TREOI</name>
<accession>A0A2P5AXT9</accession>
<evidence type="ECO:0000313" key="2">
    <source>
        <dbReference type="Proteomes" id="UP000237000"/>
    </source>
</evidence>
<reference evidence="2" key="1">
    <citation type="submission" date="2016-06" db="EMBL/GenBank/DDBJ databases">
        <title>Parallel loss of symbiosis genes in relatives of nitrogen-fixing non-legume Parasponia.</title>
        <authorList>
            <person name="Van Velzen R."/>
            <person name="Holmer R."/>
            <person name="Bu F."/>
            <person name="Rutten L."/>
            <person name="Van Zeijl A."/>
            <person name="Liu W."/>
            <person name="Santuari L."/>
            <person name="Cao Q."/>
            <person name="Sharma T."/>
            <person name="Shen D."/>
            <person name="Roswanjaya Y."/>
            <person name="Wardhani T."/>
            <person name="Kalhor M.S."/>
            <person name="Jansen J."/>
            <person name="Van den Hoogen J."/>
            <person name="Gungor B."/>
            <person name="Hartog M."/>
            <person name="Hontelez J."/>
            <person name="Verver J."/>
            <person name="Yang W.-C."/>
            <person name="Schijlen E."/>
            <person name="Repin R."/>
            <person name="Schilthuizen M."/>
            <person name="Schranz E."/>
            <person name="Heidstra R."/>
            <person name="Miyata K."/>
            <person name="Fedorova E."/>
            <person name="Kohlen W."/>
            <person name="Bisseling T."/>
            <person name="Smit S."/>
            <person name="Geurts R."/>
        </authorList>
    </citation>
    <scope>NUCLEOTIDE SEQUENCE [LARGE SCALE GENOMIC DNA]</scope>
    <source>
        <strain evidence="2">cv. RG33-2</strain>
    </source>
</reference>
<dbReference type="InParanoid" id="A0A2P5AXT9"/>
<dbReference type="AlphaFoldDB" id="A0A2P5AXT9"/>
<evidence type="ECO:0000313" key="1">
    <source>
        <dbReference type="EMBL" id="PON41372.1"/>
    </source>
</evidence>
<keyword evidence="2" id="KW-1185">Reference proteome</keyword>
<sequence>IRRSGLKKTPRFSTQIWLDKGVELLDTLSSARHAILSRQCLTPLSSNVTINVDLVTRQHIDLAR</sequence>
<feature type="non-terminal residue" evidence="1">
    <location>
        <position position="1"/>
    </location>
</feature>
<comment type="caution">
    <text evidence="1">The sequence shown here is derived from an EMBL/GenBank/DDBJ whole genome shotgun (WGS) entry which is preliminary data.</text>
</comment>
<dbReference type="Proteomes" id="UP000237000">
    <property type="component" value="Unassembled WGS sequence"/>
</dbReference>
<dbReference type="EMBL" id="JXTC01000662">
    <property type="protein sequence ID" value="PON41372.1"/>
    <property type="molecule type" value="Genomic_DNA"/>
</dbReference>
<proteinExistence type="predicted"/>
<gene>
    <name evidence="1" type="ORF">TorRG33x02_338140</name>
</gene>